<name>A0AAE9ZRS2_9BACT</name>
<dbReference type="PANTHER" id="PTHR40469:SF2">
    <property type="entry name" value="GALACTOSE-BINDING DOMAIN-LIKE SUPERFAMILY PROTEIN"/>
    <property type="match status" value="1"/>
</dbReference>
<keyword evidence="4" id="KW-1185">Reference proteome</keyword>
<keyword evidence="1" id="KW-0732">Signal</keyword>
<organism evidence="3 4">
    <name type="scientific">Synoicihabitans lomoniglobus</name>
    <dbReference type="NCBI Taxonomy" id="2909285"/>
    <lineage>
        <taxon>Bacteria</taxon>
        <taxon>Pseudomonadati</taxon>
        <taxon>Verrucomicrobiota</taxon>
        <taxon>Opitutia</taxon>
        <taxon>Opitutales</taxon>
        <taxon>Opitutaceae</taxon>
        <taxon>Synoicihabitans</taxon>
    </lineage>
</organism>
<dbReference type="EMBL" id="CP119075">
    <property type="protein sequence ID" value="WED64050.1"/>
    <property type="molecule type" value="Genomic_DNA"/>
</dbReference>
<evidence type="ECO:0000313" key="4">
    <source>
        <dbReference type="Proteomes" id="UP001218638"/>
    </source>
</evidence>
<feature type="domain" description="ThuA-like" evidence="2">
    <location>
        <begin position="98"/>
        <end position="291"/>
    </location>
</feature>
<dbReference type="AlphaFoldDB" id="A0AAE9ZRS2"/>
<feature type="chain" id="PRO_5041917601" evidence="1">
    <location>
        <begin position="21"/>
        <end position="318"/>
    </location>
</feature>
<dbReference type="PANTHER" id="PTHR40469">
    <property type="entry name" value="SECRETED GLYCOSYL HYDROLASE"/>
    <property type="match status" value="1"/>
</dbReference>
<dbReference type="Gene3D" id="3.40.50.880">
    <property type="match status" value="1"/>
</dbReference>
<evidence type="ECO:0000256" key="1">
    <source>
        <dbReference type="SAM" id="SignalP"/>
    </source>
</evidence>
<dbReference type="Pfam" id="PF06283">
    <property type="entry name" value="ThuA"/>
    <property type="match status" value="1"/>
</dbReference>
<proteinExistence type="predicted"/>
<dbReference type="SUPFAM" id="SSF52317">
    <property type="entry name" value="Class I glutamine amidotransferase-like"/>
    <property type="match status" value="1"/>
</dbReference>
<dbReference type="Proteomes" id="UP001218638">
    <property type="component" value="Chromosome"/>
</dbReference>
<reference evidence="3" key="1">
    <citation type="submission" date="2023-03" db="EMBL/GenBank/DDBJ databases">
        <title>Lomoglobus Profundus gen. nov., sp. nov., a novel member of the phylum Verrucomicrobia, isolated from deep-marine sediment of South China Sea.</title>
        <authorList>
            <person name="Ahmad T."/>
            <person name="Ishaq S.E."/>
            <person name="Wang F."/>
        </authorList>
    </citation>
    <scope>NUCLEOTIDE SEQUENCE</scope>
    <source>
        <strain evidence="3">LMO-M01</strain>
    </source>
</reference>
<dbReference type="RefSeq" id="WP_330930077.1">
    <property type="nucleotide sequence ID" value="NZ_CP119075.1"/>
</dbReference>
<accession>A0AAE9ZRS2</accession>
<evidence type="ECO:0000313" key="3">
    <source>
        <dbReference type="EMBL" id="WED64050.1"/>
    </source>
</evidence>
<sequence length="318" mass="35280">MKPLALGLGMALLLSPLAAAPSLRALIIDGQNNHDVWPKSTVMMKRYLEESGRFTVDVERTAFTWRGAKWLGDYPLTGESPTQELGEPKSDPDFAPAFEDYDVVINNFGWQTAPWPVATREAFERFVNAGGGLVVVHAADNAFPEWPAYNRMIGLGGWGDRDEKSGPYVYYNDADERVRDESPGRGGSHGPQHEFQLTLREPHPITAGLPQRWLHTMDECYDRLRGPAENMTVLATAYSAADQRGTERHEPMLMTINYGNGRVFHSTLGHDDYSFECVGFITTFLRGAEWAATGKVTLPVPDDFPTAAAMSSRPFEGP</sequence>
<dbReference type="KEGG" id="slom:PXH66_17060"/>
<evidence type="ECO:0000259" key="2">
    <source>
        <dbReference type="Pfam" id="PF06283"/>
    </source>
</evidence>
<dbReference type="InterPro" id="IPR029062">
    <property type="entry name" value="Class_I_gatase-like"/>
</dbReference>
<feature type="signal peptide" evidence="1">
    <location>
        <begin position="1"/>
        <end position="20"/>
    </location>
</feature>
<dbReference type="InterPro" id="IPR029010">
    <property type="entry name" value="ThuA-like"/>
</dbReference>
<gene>
    <name evidence="3" type="ORF">PXH66_17060</name>
</gene>
<protein>
    <submittedName>
        <fullName evidence="3">ThuA domain-containing protein</fullName>
    </submittedName>
</protein>